<evidence type="ECO:0000313" key="2">
    <source>
        <dbReference type="EMBL" id="WNR46041.1"/>
    </source>
</evidence>
<keyword evidence="3" id="KW-1185">Reference proteome</keyword>
<accession>A0AA96RM32</accession>
<dbReference type="Proteomes" id="UP001304650">
    <property type="component" value="Chromosome"/>
</dbReference>
<dbReference type="Gene3D" id="1.50.10.10">
    <property type="match status" value="1"/>
</dbReference>
<dbReference type="InterPro" id="IPR008928">
    <property type="entry name" value="6-hairpin_glycosidase_sf"/>
</dbReference>
<dbReference type="InterPro" id="IPR052043">
    <property type="entry name" value="PolySaccharide_Degr_Enz"/>
</dbReference>
<dbReference type="InterPro" id="IPR010905">
    <property type="entry name" value="Glyco_hydro_88"/>
</dbReference>
<dbReference type="EMBL" id="CP130319">
    <property type="protein sequence ID" value="WNR46041.1"/>
    <property type="molecule type" value="Genomic_DNA"/>
</dbReference>
<protein>
    <submittedName>
        <fullName evidence="2">Glycoside hydrolase family 88 protein</fullName>
    </submittedName>
</protein>
<dbReference type="GO" id="GO:0016787">
    <property type="term" value="F:hydrolase activity"/>
    <property type="evidence" value="ECO:0007669"/>
    <property type="project" value="UniProtKB-KW"/>
</dbReference>
<proteinExistence type="predicted"/>
<evidence type="ECO:0000313" key="3">
    <source>
        <dbReference type="Proteomes" id="UP001304650"/>
    </source>
</evidence>
<dbReference type="GO" id="GO:0005975">
    <property type="term" value="P:carbohydrate metabolic process"/>
    <property type="evidence" value="ECO:0007669"/>
    <property type="project" value="InterPro"/>
</dbReference>
<dbReference type="SUPFAM" id="SSF48208">
    <property type="entry name" value="Six-hairpin glycosidases"/>
    <property type="match status" value="1"/>
</dbReference>
<dbReference type="InterPro" id="IPR012341">
    <property type="entry name" value="6hp_glycosidase-like_sf"/>
</dbReference>
<dbReference type="RefSeq" id="WP_314803305.1">
    <property type="nucleotide sequence ID" value="NZ_CP130319.1"/>
</dbReference>
<name>A0AA96RM32_9BACL</name>
<dbReference type="PANTHER" id="PTHR33886:SF8">
    <property type="entry name" value="UNSATURATED RHAMNOGALACTURONAN HYDROLASE (EUROFUNG)"/>
    <property type="match status" value="1"/>
</dbReference>
<keyword evidence="1 2" id="KW-0378">Hydrolase</keyword>
<dbReference type="PANTHER" id="PTHR33886">
    <property type="entry name" value="UNSATURATED RHAMNOGALACTURONAN HYDROLASE (EUROFUNG)"/>
    <property type="match status" value="1"/>
</dbReference>
<gene>
    <name evidence="2" type="ORF">MJB10_08090</name>
</gene>
<dbReference type="KEGG" id="proo:MJB10_08090"/>
<evidence type="ECO:0000256" key="1">
    <source>
        <dbReference type="ARBA" id="ARBA00022801"/>
    </source>
</evidence>
<sequence>MINWRQELETYVKLVRIPCTEAGYADEEKSGEAGHHGDLQLWEQVGKRKVGWLSFDLQLLKGKVIRRAYLRLVNGAGHAWDATAEVTVSAARPQSSETRSSQEAISQQLSITQRVFRVPEWQPGWFIDITDIAEGWMNGKIPNEGLHLQGGCEYSPLFIKAGTEYEGLNPMLVIVCSYTKQGSGALTDRQKQNFALEALSQLYLVRDISWSGSFVRNAQAQADAWGWGIEYRRALQTYFDFCITEDGKFRNVSEEYFYVGACGQALIHLHAATGLAKYRTALQQLRDGIHALPRSQEGIITAHDRVEIELIFCVCAFLAYYHDACNDRSSLDLAIDQTIAIYDVMVLDQPDGIPLQNSNRPGSKGWSRGMGWTMAGMGKLLASTGVRRHRRYGELCERFIQLSHALKPMQTPGGMWRSIVHFQHRPEEVTGTALIALGYEYGFQQGVLDASYARCVDDALQGITKYTRTGIDMRACFPMNFHEKYEVTDFSGNSDQGYGAWMELLVCVMNR</sequence>
<reference evidence="2" key="1">
    <citation type="submission" date="2022-02" db="EMBL/GenBank/DDBJ databases">
        <title>Paenibacillus sp. MBLB1832 Whole Genome Shotgun Sequencing.</title>
        <authorList>
            <person name="Hwang C.Y."/>
            <person name="Cho E.-S."/>
            <person name="Seo M.-J."/>
        </authorList>
    </citation>
    <scope>NUCLEOTIDE SEQUENCE</scope>
    <source>
        <strain evidence="2">MBLB1832</strain>
    </source>
</reference>
<dbReference type="AlphaFoldDB" id="A0AA96RM32"/>
<dbReference type="Pfam" id="PF07470">
    <property type="entry name" value="Glyco_hydro_88"/>
    <property type="match status" value="1"/>
</dbReference>
<organism evidence="2 3">
    <name type="scientific">Paenibacillus roseopurpureus</name>
    <dbReference type="NCBI Taxonomy" id="2918901"/>
    <lineage>
        <taxon>Bacteria</taxon>
        <taxon>Bacillati</taxon>
        <taxon>Bacillota</taxon>
        <taxon>Bacilli</taxon>
        <taxon>Bacillales</taxon>
        <taxon>Paenibacillaceae</taxon>
        <taxon>Paenibacillus</taxon>
    </lineage>
</organism>